<evidence type="ECO:0000313" key="1">
    <source>
        <dbReference type="EMBL" id="CAB4137766.1"/>
    </source>
</evidence>
<sequence length="213" mass="24752">MSAVIVAYCPAAGGNHLKNILSLSPMFANSADMDLTVYDRAQKTSGAVHSINGRNIQDIFIDPMHSQPDRTWLISGHFGELATARSRLHTVNKKFVIITMDTELDRQLLERRQQRLGQHCHPYWLNEEQPYLYQPEIYQTYFGTELCNIATVRLHDLWHPTLCDFSVIAKINEFLNINIDVDSAQKLQQQWWNANFNFEFSTFEQNLYNTKKQ</sequence>
<organism evidence="1">
    <name type="scientific">uncultured Caudovirales phage</name>
    <dbReference type="NCBI Taxonomy" id="2100421"/>
    <lineage>
        <taxon>Viruses</taxon>
        <taxon>Duplodnaviria</taxon>
        <taxon>Heunggongvirae</taxon>
        <taxon>Uroviricota</taxon>
        <taxon>Caudoviricetes</taxon>
        <taxon>Peduoviridae</taxon>
        <taxon>Maltschvirus</taxon>
        <taxon>Maltschvirus maltsch</taxon>
    </lineage>
</organism>
<protein>
    <submittedName>
        <fullName evidence="1">Uncharacterized protein</fullName>
    </submittedName>
</protein>
<gene>
    <name evidence="1" type="ORF">UFOVP328_77</name>
</gene>
<name>A0A6J5LXW2_9CAUD</name>
<dbReference type="EMBL" id="LR796341">
    <property type="protein sequence ID" value="CAB4137766.1"/>
    <property type="molecule type" value="Genomic_DNA"/>
</dbReference>
<proteinExistence type="predicted"/>
<reference evidence="1" key="1">
    <citation type="submission" date="2020-04" db="EMBL/GenBank/DDBJ databases">
        <authorList>
            <person name="Chiriac C."/>
            <person name="Salcher M."/>
            <person name="Ghai R."/>
            <person name="Kavagutti S V."/>
        </authorList>
    </citation>
    <scope>NUCLEOTIDE SEQUENCE</scope>
</reference>
<accession>A0A6J5LXW2</accession>